<comment type="caution">
    <text evidence="2">The sequence shown here is derived from an EMBL/GenBank/DDBJ whole genome shotgun (WGS) entry which is preliminary data.</text>
</comment>
<dbReference type="EMBL" id="JBHSMZ010000033">
    <property type="protein sequence ID" value="MFC5552317.1"/>
    <property type="molecule type" value="Genomic_DNA"/>
</dbReference>
<dbReference type="RefSeq" id="WP_379777684.1">
    <property type="nucleotide sequence ID" value="NZ_JBHSMZ010000033.1"/>
</dbReference>
<protein>
    <submittedName>
        <fullName evidence="2">Right-handed parallel beta-helix repeat-containing protein</fullName>
    </submittedName>
</protein>
<reference evidence="3" key="1">
    <citation type="journal article" date="2019" name="Int. J. Syst. Evol. Microbiol.">
        <title>The Global Catalogue of Microorganisms (GCM) 10K type strain sequencing project: providing services to taxonomists for standard genome sequencing and annotation.</title>
        <authorList>
            <consortium name="The Broad Institute Genomics Platform"/>
            <consortium name="The Broad Institute Genome Sequencing Center for Infectious Disease"/>
            <person name="Wu L."/>
            <person name="Ma J."/>
        </authorList>
    </citation>
    <scope>NUCLEOTIDE SEQUENCE [LARGE SCALE GENOMIC DNA]</scope>
    <source>
        <strain evidence="3">CGMCC 4.5798</strain>
    </source>
</reference>
<organism evidence="2 3">
    <name type="scientific">Massilia aerilata</name>
    <dbReference type="NCBI Taxonomy" id="453817"/>
    <lineage>
        <taxon>Bacteria</taxon>
        <taxon>Pseudomonadati</taxon>
        <taxon>Pseudomonadota</taxon>
        <taxon>Betaproteobacteria</taxon>
        <taxon>Burkholderiales</taxon>
        <taxon>Oxalobacteraceae</taxon>
        <taxon>Telluria group</taxon>
        <taxon>Massilia</taxon>
    </lineage>
</organism>
<dbReference type="SUPFAM" id="SSF51126">
    <property type="entry name" value="Pectin lyase-like"/>
    <property type="match status" value="1"/>
</dbReference>
<dbReference type="InterPro" id="IPR011050">
    <property type="entry name" value="Pectin_lyase_fold/virulence"/>
</dbReference>
<sequence length="260" mass="26893">NGKSNVTVTTAGTCGKATISPGNAVTGWTKYSGNIWSAPIAFTPVQVAISGAPMSKAHWPNSGWATSTSGMPSSDLSGANMVYLDNQSVAKMQALTSNSVSSAKPFYVEGKLWMLDTASEWAVQNGRLYIWTADGQSPEGRAWASPSANGINADNSSGITVNNIKIFAANNGISANTAKTLKVLNTDIVNSEMDGIWASGSTGLTVDQSSVTNSRRNGIDGWYSIVGAKVTNTTVSNSGTVGMTTPSDGGIFFGDGSDNL</sequence>
<evidence type="ECO:0000259" key="1">
    <source>
        <dbReference type="Pfam" id="PF13229"/>
    </source>
</evidence>
<feature type="domain" description="Right handed beta helix" evidence="1">
    <location>
        <begin position="149"/>
        <end position="244"/>
    </location>
</feature>
<dbReference type="Proteomes" id="UP001596086">
    <property type="component" value="Unassembled WGS sequence"/>
</dbReference>
<dbReference type="Gene3D" id="2.160.20.10">
    <property type="entry name" value="Single-stranded right-handed beta-helix, Pectin lyase-like"/>
    <property type="match status" value="1"/>
</dbReference>
<gene>
    <name evidence="2" type="ORF">ACFPO9_27715</name>
</gene>
<feature type="non-terminal residue" evidence="2">
    <location>
        <position position="1"/>
    </location>
</feature>
<accession>A0ABW0S6S1</accession>
<keyword evidence="3" id="KW-1185">Reference proteome</keyword>
<proteinExistence type="predicted"/>
<evidence type="ECO:0000313" key="3">
    <source>
        <dbReference type="Proteomes" id="UP001596086"/>
    </source>
</evidence>
<evidence type="ECO:0000313" key="2">
    <source>
        <dbReference type="EMBL" id="MFC5552317.1"/>
    </source>
</evidence>
<name>A0ABW0S6S1_9BURK</name>
<dbReference type="Pfam" id="PF13229">
    <property type="entry name" value="Beta_helix"/>
    <property type="match status" value="1"/>
</dbReference>
<dbReference type="InterPro" id="IPR039448">
    <property type="entry name" value="Beta_helix"/>
</dbReference>
<dbReference type="InterPro" id="IPR012334">
    <property type="entry name" value="Pectin_lyas_fold"/>
</dbReference>
<feature type="non-terminal residue" evidence="2">
    <location>
        <position position="260"/>
    </location>
</feature>